<feature type="transmembrane region" description="Helical" evidence="2">
    <location>
        <begin position="122"/>
        <end position="144"/>
    </location>
</feature>
<protein>
    <submittedName>
        <fullName evidence="3">Uncharacterized protein</fullName>
    </submittedName>
</protein>
<proteinExistence type="predicted"/>
<dbReference type="eggNOG" id="COG0477">
    <property type="taxonomic scope" value="Bacteria"/>
</dbReference>
<dbReference type="AlphaFoldDB" id="A4XBK5"/>
<feature type="transmembrane region" description="Helical" evidence="2">
    <location>
        <begin position="228"/>
        <end position="247"/>
    </location>
</feature>
<keyword evidence="2" id="KW-1133">Transmembrane helix</keyword>
<feature type="compositionally biased region" description="Low complexity" evidence="1">
    <location>
        <begin position="316"/>
        <end position="334"/>
    </location>
</feature>
<keyword evidence="2" id="KW-0472">Membrane</keyword>
<name>A4XBK5_SALTO</name>
<feature type="transmembrane region" description="Helical" evidence="2">
    <location>
        <begin position="55"/>
        <end position="77"/>
    </location>
</feature>
<dbReference type="HOGENOM" id="CLU_027629_0_0_11"/>
<feature type="transmembrane region" description="Helical" evidence="2">
    <location>
        <begin position="195"/>
        <end position="216"/>
    </location>
</feature>
<dbReference type="STRING" id="369723.Strop_3882"/>
<dbReference type="EMBL" id="CP000667">
    <property type="protein sequence ID" value="ABP56312.1"/>
    <property type="molecule type" value="Genomic_DNA"/>
</dbReference>
<evidence type="ECO:0000256" key="1">
    <source>
        <dbReference type="SAM" id="MobiDB-lite"/>
    </source>
</evidence>
<gene>
    <name evidence="3" type="ordered locus">Strop_3882</name>
</gene>
<feature type="compositionally biased region" description="Basic residues" evidence="1">
    <location>
        <begin position="421"/>
        <end position="432"/>
    </location>
</feature>
<feature type="transmembrane region" description="Helical" evidence="2">
    <location>
        <begin position="259"/>
        <end position="281"/>
    </location>
</feature>
<keyword evidence="2" id="KW-0812">Transmembrane</keyword>
<evidence type="ECO:0000313" key="3">
    <source>
        <dbReference type="EMBL" id="ABP56312.1"/>
    </source>
</evidence>
<evidence type="ECO:0000313" key="4">
    <source>
        <dbReference type="Proteomes" id="UP000000235"/>
    </source>
</evidence>
<organism evidence="3 4">
    <name type="scientific">Salinispora tropica (strain ATCC BAA-916 / DSM 44818 / JCM 13857 / NBRC 105044 / CNB-440)</name>
    <dbReference type="NCBI Taxonomy" id="369723"/>
    <lineage>
        <taxon>Bacteria</taxon>
        <taxon>Bacillati</taxon>
        <taxon>Actinomycetota</taxon>
        <taxon>Actinomycetes</taxon>
        <taxon>Micromonosporales</taxon>
        <taxon>Micromonosporaceae</taxon>
        <taxon>Salinispora</taxon>
    </lineage>
</organism>
<dbReference type="Proteomes" id="UP000000235">
    <property type="component" value="Chromosome"/>
</dbReference>
<feature type="transmembrane region" description="Helical" evidence="2">
    <location>
        <begin position="149"/>
        <end position="169"/>
    </location>
</feature>
<feature type="transmembrane region" description="Helical" evidence="2">
    <location>
        <begin position="89"/>
        <end position="110"/>
    </location>
</feature>
<keyword evidence="4" id="KW-1185">Reference proteome</keyword>
<feature type="region of interest" description="Disordered" evidence="1">
    <location>
        <begin position="296"/>
        <end position="432"/>
    </location>
</feature>
<reference evidence="4" key="1">
    <citation type="journal article" date="2007" name="Proc. Natl. Acad. Sci. U.S.A.">
        <title>Genome sequencing reveals complex secondary metabolome in the marine actinomycete Salinispora tropica.</title>
        <authorList>
            <person name="Udwary D.W."/>
            <person name="Zeigler L."/>
            <person name="Asolkar R.N."/>
            <person name="Singan V."/>
            <person name="Lapidus A."/>
            <person name="Fenical W."/>
            <person name="Jensen P.R."/>
            <person name="Moore B.S."/>
        </authorList>
    </citation>
    <scope>NUCLEOTIDE SEQUENCE [LARGE SCALE GENOMIC DNA]</scope>
    <source>
        <strain evidence="4">ATCC BAA-916 / DSM 44818 / CNB-440</strain>
    </source>
</reference>
<dbReference type="KEGG" id="stp:Strop_3882"/>
<accession>A4XBK5</accession>
<evidence type="ECO:0000256" key="2">
    <source>
        <dbReference type="SAM" id="Phobius"/>
    </source>
</evidence>
<sequence>MPGMAFRTWGKLLLTALGGSLLAGAGQLGIAFGLGIVRFSGAFTGEGVNQWPAQLAWAAWLAANAAVTGAVCAERLARRGAPLIGAGRQAAVAGAAALGATVVAPLGMQSARAADVSGVEPVWAVAAGALLGAVIGGGAALTVLVRPPLLWNMVLVAGLVWFLALASVMPSLNDTGPLRAVRLGVWEPSWLDPIVADRLCLLVLPVAALLAGTLTGGLARRRGQATPVGALTGLAGPALLAGAYLAAGPGADADRYQATPYYGALLAVAAGGLGSAAAAMLRWPLVERPITRAAATASAATEAAVDTPGTERGPGTEPTAVSPAAPAPAEADPGTADDRSVPGTMPPAPRRRSLLRSTPGVTPPAPRLRSLFGRGRSRPDEAGDPTEEVRLPAQDEEFVDWVTGLSKPVSNNEPDPESARRSLRSIGRHHAD</sequence>